<reference evidence="2 3" key="1">
    <citation type="submission" date="2019-02" db="EMBL/GenBank/DDBJ databases">
        <authorList>
            <person name="Fomenkov A."/>
            <person name="Dubinina G."/>
            <person name="Grabovich M."/>
            <person name="Vincze T."/>
            <person name="Roberts R.J."/>
        </authorList>
    </citation>
    <scope>NUCLEOTIDE SEQUENCE [LARGE SCALE GENOMIC DNA]</scope>
    <source>
        <strain evidence="2 3">P</strain>
    </source>
</reference>
<reference evidence="2 3" key="2">
    <citation type="submission" date="2019-09" db="EMBL/GenBank/DDBJ databases">
        <title>Complete Genome Sequence and Methylome Analysis of free living Spirochaetas.</title>
        <authorList>
            <person name="Leshcheva N."/>
            <person name="Mikheeva N."/>
        </authorList>
    </citation>
    <scope>NUCLEOTIDE SEQUENCE [LARGE SCALE GENOMIC DNA]</scope>
    <source>
        <strain evidence="2 3">P</strain>
    </source>
</reference>
<name>A0A5C1QEU5_9SPIO</name>
<dbReference type="GO" id="GO:0005829">
    <property type="term" value="C:cytosol"/>
    <property type="evidence" value="ECO:0007669"/>
    <property type="project" value="TreeGrafter"/>
</dbReference>
<gene>
    <name evidence="2" type="ORF">EW093_14805</name>
</gene>
<dbReference type="PANTHER" id="PTHR30283:SF4">
    <property type="entry name" value="PEROXIDE STRESS RESISTANCE PROTEIN YAAA"/>
    <property type="match status" value="1"/>
</dbReference>
<dbReference type="HAMAP" id="MF_00652">
    <property type="entry name" value="UPF0246"/>
    <property type="match status" value="1"/>
</dbReference>
<dbReference type="OrthoDB" id="9777133at2"/>
<dbReference type="PANTHER" id="PTHR30283">
    <property type="entry name" value="PEROXIDE STRESS RESPONSE PROTEIN YAAA"/>
    <property type="match status" value="1"/>
</dbReference>
<evidence type="ECO:0000313" key="2">
    <source>
        <dbReference type="EMBL" id="QEN05908.1"/>
    </source>
</evidence>
<protein>
    <recommendedName>
        <fullName evidence="1">UPF0246 protein EW093_14805</fullName>
    </recommendedName>
</protein>
<sequence>MLKIILSPTKKQIISPPSKIELNTPSFIDKASTLMDLLRGKTSNELKELLSISDKIVEEVFLYNQVWRNNPKKNTGSTAVFTFVGEAFNYLNPKYLTDDELEYADKKLLIFSGLYGFLKPLDIIMPYRLDIADRLKIKEYNSLYDFWSKDLTSFLSKEVEKDNSGLLLDLSSKEYSKAIKFNNIPAKIITPEFKVEIDGKLKTVAIWAKRMRGLMSREVIINKVTTEGGLQNLKFENFILEDVTDNSYLYIKR</sequence>
<proteinExistence type="inferred from homology"/>
<dbReference type="GO" id="GO:0033194">
    <property type="term" value="P:response to hydroperoxide"/>
    <property type="evidence" value="ECO:0007669"/>
    <property type="project" value="TreeGrafter"/>
</dbReference>
<dbReference type="KEGG" id="sper:EW093_14805"/>
<dbReference type="AlphaFoldDB" id="A0A5C1QEU5"/>
<comment type="similarity">
    <text evidence="1">Belongs to the UPF0246 family.</text>
</comment>
<dbReference type="Proteomes" id="UP000323824">
    <property type="component" value="Chromosome"/>
</dbReference>
<evidence type="ECO:0000256" key="1">
    <source>
        <dbReference type="HAMAP-Rule" id="MF_00652"/>
    </source>
</evidence>
<dbReference type="Pfam" id="PF03883">
    <property type="entry name" value="H2O2_YaaD"/>
    <property type="match status" value="1"/>
</dbReference>
<accession>A0A5C1QEU5</accession>
<keyword evidence="3" id="KW-1185">Reference proteome</keyword>
<dbReference type="InterPro" id="IPR005583">
    <property type="entry name" value="YaaA"/>
</dbReference>
<organism evidence="2 3">
    <name type="scientific">Thiospirochaeta perfilievii</name>
    <dbReference type="NCBI Taxonomy" id="252967"/>
    <lineage>
        <taxon>Bacteria</taxon>
        <taxon>Pseudomonadati</taxon>
        <taxon>Spirochaetota</taxon>
        <taxon>Spirochaetia</taxon>
        <taxon>Spirochaetales</taxon>
        <taxon>Spirochaetaceae</taxon>
        <taxon>Thiospirochaeta</taxon>
    </lineage>
</organism>
<dbReference type="EMBL" id="CP035807">
    <property type="protein sequence ID" value="QEN05908.1"/>
    <property type="molecule type" value="Genomic_DNA"/>
</dbReference>
<evidence type="ECO:0000313" key="3">
    <source>
        <dbReference type="Proteomes" id="UP000323824"/>
    </source>
</evidence>